<dbReference type="GO" id="GO:0006412">
    <property type="term" value="P:translation"/>
    <property type="evidence" value="ECO:0007669"/>
    <property type="project" value="InterPro"/>
</dbReference>
<dbReference type="GO" id="GO:0003735">
    <property type="term" value="F:structural constituent of ribosome"/>
    <property type="evidence" value="ECO:0007669"/>
    <property type="project" value="InterPro"/>
</dbReference>
<dbReference type="GO" id="GO:0003729">
    <property type="term" value="F:mRNA binding"/>
    <property type="evidence" value="ECO:0007669"/>
    <property type="project" value="TreeGrafter"/>
</dbReference>
<protein>
    <recommendedName>
        <fullName evidence="5">50S ribosomal protein L13</fullName>
    </recommendedName>
</protein>
<keyword evidence="2" id="KW-0689">Ribosomal protein</keyword>
<dbReference type="GO" id="GO:0017148">
    <property type="term" value="P:negative regulation of translation"/>
    <property type="evidence" value="ECO:0007669"/>
    <property type="project" value="TreeGrafter"/>
</dbReference>
<dbReference type="InterPro" id="IPR005822">
    <property type="entry name" value="Ribosomal_uL13"/>
</dbReference>
<evidence type="ECO:0008006" key="5">
    <source>
        <dbReference type="Google" id="ProtNLM"/>
    </source>
</evidence>
<proteinExistence type="inferred from homology"/>
<dbReference type="PIRSF" id="PIRSF002181">
    <property type="entry name" value="Ribosomal_L13"/>
    <property type="match status" value="1"/>
</dbReference>
<dbReference type="GO" id="GO:1990904">
    <property type="term" value="C:ribonucleoprotein complex"/>
    <property type="evidence" value="ECO:0007669"/>
    <property type="project" value="UniProtKB-KW"/>
</dbReference>
<dbReference type="SUPFAM" id="SSF52161">
    <property type="entry name" value="Ribosomal protein L13"/>
    <property type="match status" value="1"/>
</dbReference>
<evidence type="ECO:0000256" key="1">
    <source>
        <dbReference type="ARBA" id="ARBA00006227"/>
    </source>
</evidence>
<dbReference type="NCBIfam" id="TIGR01066">
    <property type="entry name" value="rplM_bact"/>
    <property type="match status" value="1"/>
</dbReference>
<feature type="non-terminal residue" evidence="4">
    <location>
        <position position="1"/>
    </location>
</feature>
<dbReference type="EMBL" id="UINC01146700">
    <property type="protein sequence ID" value="SVD37582.1"/>
    <property type="molecule type" value="Genomic_DNA"/>
</dbReference>
<organism evidence="4">
    <name type="scientific">marine metagenome</name>
    <dbReference type="NCBI Taxonomy" id="408172"/>
    <lineage>
        <taxon>unclassified sequences</taxon>
        <taxon>metagenomes</taxon>
        <taxon>ecological metagenomes</taxon>
    </lineage>
</organism>
<name>A0A382UTM9_9ZZZZ</name>
<evidence type="ECO:0000256" key="3">
    <source>
        <dbReference type="ARBA" id="ARBA00023274"/>
    </source>
</evidence>
<keyword evidence="3" id="KW-0687">Ribonucleoprotein</keyword>
<reference evidence="4" key="1">
    <citation type="submission" date="2018-05" db="EMBL/GenBank/DDBJ databases">
        <authorList>
            <person name="Lanie J.A."/>
            <person name="Ng W.-L."/>
            <person name="Kazmierczak K.M."/>
            <person name="Andrzejewski T.M."/>
            <person name="Davidsen T.M."/>
            <person name="Wayne K.J."/>
            <person name="Tettelin H."/>
            <person name="Glass J.I."/>
            <person name="Rusch D."/>
            <person name="Podicherti R."/>
            <person name="Tsui H.-C.T."/>
            <person name="Winkler M.E."/>
        </authorList>
    </citation>
    <scope>NUCLEOTIDE SEQUENCE</scope>
</reference>
<sequence>DNVIIINAAKVKLTGKKWVQKVYYRHTGFPGGIKSTTAQEILDKKPADLLTKAVKGMLPKNRLGRSLFNNLRVYDADQHPHSAQNPEPVTL</sequence>
<dbReference type="PANTHER" id="PTHR11545">
    <property type="entry name" value="RIBOSOMAL PROTEIN L13"/>
    <property type="match status" value="1"/>
</dbReference>
<dbReference type="InterPro" id="IPR005823">
    <property type="entry name" value="Ribosomal_uL13_bac-type"/>
</dbReference>
<dbReference type="Gene3D" id="3.90.1180.10">
    <property type="entry name" value="Ribosomal protein L13"/>
    <property type="match status" value="1"/>
</dbReference>
<evidence type="ECO:0000313" key="4">
    <source>
        <dbReference type="EMBL" id="SVD37582.1"/>
    </source>
</evidence>
<dbReference type="PANTHER" id="PTHR11545:SF2">
    <property type="entry name" value="LARGE RIBOSOMAL SUBUNIT PROTEIN UL13M"/>
    <property type="match status" value="1"/>
</dbReference>
<comment type="similarity">
    <text evidence="1">Belongs to the universal ribosomal protein uL13 family.</text>
</comment>
<evidence type="ECO:0000256" key="2">
    <source>
        <dbReference type="ARBA" id="ARBA00022980"/>
    </source>
</evidence>
<dbReference type="GO" id="GO:0005840">
    <property type="term" value="C:ribosome"/>
    <property type="evidence" value="ECO:0007669"/>
    <property type="project" value="UniProtKB-KW"/>
</dbReference>
<dbReference type="CDD" id="cd00392">
    <property type="entry name" value="Ribosomal_L13"/>
    <property type="match status" value="1"/>
</dbReference>
<gene>
    <name evidence="4" type="ORF">METZ01_LOCUS390436</name>
</gene>
<accession>A0A382UTM9</accession>
<dbReference type="InterPro" id="IPR036899">
    <property type="entry name" value="Ribosomal_uL13_sf"/>
</dbReference>
<dbReference type="Pfam" id="PF00572">
    <property type="entry name" value="Ribosomal_L13"/>
    <property type="match status" value="1"/>
</dbReference>
<dbReference type="AlphaFoldDB" id="A0A382UTM9"/>